<gene>
    <name evidence="1" type="ORF">KQX54_001110</name>
</gene>
<dbReference type="Proteomes" id="UP000826195">
    <property type="component" value="Unassembled WGS sequence"/>
</dbReference>
<evidence type="ECO:0000313" key="2">
    <source>
        <dbReference type="Proteomes" id="UP000826195"/>
    </source>
</evidence>
<name>A0AAV7IFG7_COTGL</name>
<keyword evidence="2" id="KW-1185">Reference proteome</keyword>
<dbReference type="AlphaFoldDB" id="A0AAV7IFG7"/>
<comment type="caution">
    <text evidence="1">The sequence shown here is derived from an EMBL/GenBank/DDBJ whole genome shotgun (WGS) entry which is preliminary data.</text>
</comment>
<evidence type="ECO:0000313" key="1">
    <source>
        <dbReference type="EMBL" id="KAH0551285.1"/>
    </source>
</evidence>
<proteinExistence type="predicted"/>
<reference evidence="1 2" key="1">
    <citation type="journal article" date="2021" name="J. Hered.">
        <title>A chromosome-level genome assembly of the parasitoid wasp, Cotesia glomerata (Hymenoptera: Braconidae).</title>
        <authorList>
            <person name="Pinto B.J."/>
            <person name="Weis J.J."/>
            <person name="Gamble T."/>
            <person name="Ode P.J."/>
            <person name="Paul R."/>
            <person name="Zaspel J.M."/>
        </authorList>
    </citation>
    <scope>NUCLEOTIDE SEQUENCE [LARGE SCALE GENOMIC DNA]</scope>
    <source>
        <strain evidence="1">CgM1</strain>
    </source>
</reference>
<accession>A0AAV7IFG7</accession>
<dbReference type="EMBL" id="JAHXZJ010001495">
    <property type="protein sequence ID" value="KAH0551285.1"/>
    <property type="molecule type" value="Genomic_DNA"/>
</dbReference>
<protein>
    <submittedName>
        <fullName evidence="1">Uncharacterized protein</fullName>
    </submittedName>
</protein>
<organism evidence="1 2">
    <name type="scientific">Cotesia glomerata</name>
    <name type="common">Lepidopteran parasitic wasp</name>
    <name type="synonym">Apanteles glomeratus</name>
    <dbReference type="NCBI Taxonomy" id="32391"/>
    <lineage>
        <taxon>Eukaryota</taxon>
        <taxon>Metazoa</taxon>
        <taxon>Ecdysozoa</taxon>
        <taxon>Arthropoda</taxon>
        <taxon>Hexapoda</taxon>
        <taxon>Insecta</taxon>
        <taxon>Pterygota</taxon>
        <taxon>Neoptera</taxon>
        <taxon>Endopterygota</taxon>
        <taxon>Hymenoptera</taxon>
        <taxon>Apocrita</taxon>
        <taxon>Ichneumonoidea</taxon>
        <taxon>Braconidae</taxon>
        <taxon>Microgastrinae</taxon>
        <taxon>Cotesia</taxon>
    </lineage>
</organism>
<sequence>MVGHGESIGQQGRHQRLSMLQAMSHVLVGEITIVPKRLFRAVGTVACQVTTTNGWVLQRTAGQRPGKWIRGLRDSKGNTEKTRARVEVGYVHIYVVVGSAGTRGRAVDERDKGIEGGDRENRLYAAAGR</sequence>